<accession>A0AAN9A314</accession>
<keyword evidence="1" id="KW-0472">Membrane</keyword>
<organism evidence="2 3">
    <name type="scientific">Halocaridina rubra</name>
    <name type="common">Hawaiian red shrimp</name>
    <dbReference type="NCBI Taxonomy" id="373956"/>
    <lineage>
        <taxon>Eukaryota</taxon>
        <taxon>Metazoa</taxon>
        <taxon>Ecdysozoa</taxon>
        <taxon>Arthropoda</taxon>
        <taxon>Crustacea</taxon>
        <taxon>Multicrustacea</taxon>
        <taxon>Malacostraca</taxon>
        <taxon>Eumalacostraca</taxon>
        <taxon>Eucarida</taxon>
        <taxon>Decapoda</taxon>
        <taxon>Pleocyemata</taxon>
        <taxon>Caridea</taxon>
        <taxon>Atyoidea</taxon>
        <taxon>Atyidae</taxon>
        <taxon>Halocaridina</taxon>
    </lineage>
</organism>
<keyword evidence="1" id="KW-1133">Transmembrane helix</keyword>
<keyword evidence="1" id="KW-0812">Transmembrane</keyword>
<dbReference type="AlphaFoldDB" id="A0AAN9A314"/>
<evidence type="ECO:0000313" key="2">
    <source>
        <dbReference type="EMBL" id="KAK7073193.1"/>
    </source>
</evidence>
<dbReference type="EMBL" id="JAXCGZ010013242">
    <property type="protein sequence ID" value="KAK7073193.1"/>
    <property type="molecule type" value="Genomic_DNA"/>
</dbReference>
<reference evidence="2 3" key="1">
    <citation type="submission" date="2023-11" db="EMBL/GenBank/DDBJ databases">
        <title>Halocaridina rubra genome assembly.</title>
        <authorList>
            <person name="Smith C."/>
        </authorList>
    </citation>
    <scope>NUCLEOTIDE SEQUENCE [LARGE SCALE GENOMIC DNA]</scope>
    <source>
        <strain evidence="2">EP-1</strain>
        <tissue evidence="2">Whole</tissue>
    </source>
</reference>
<sequence>MISPVLTIGLMMLRTLDLELILTIHFPGLKIFFTIYFFPGLWILMANHLMTSETISVSSLNVSDTLTNPCDMIVDGSPLTELYDYSRATSSTTDTMRSVIAANNSASEWLTSSDELRQCHHISGSISSIPTITDVGQRELSEAFHLFHGGMAHILAHLYFVNHSISQPESRDCPNLYSTTFSTQVE</sequence>
<feature type="non-terminal residue" evidence="2">
    <location>
        <position position="186"/>
    </location>
</feature>
<proteinExistence type="predicted"/>
<comment type="caution">
    <text evidence="2">The sequence shown here is derived from an EMBL/GenBank/DDBJ whole genome shotgun (WGS) entry which is preliminary data.</text>
</comment>
<gene>
    <name evidence="2" type="ORF">SK128_009554</name>
</gene>
<name>A0AAN9A314_HALRR</name>
<feature type="transmembrane region" description="Helical" evidence="1">
    <location>
        <begin position="20"/>
        <end position="44"/>
    </location>
</feature>
<dbReference type="Proteomes" id="UP001381693">
    <property type="component" value="Unassembled WGS sequence"/>
</dbReference>
<evidence type="ECO:0000313" key="3">
    <source>
        <dbReference type="Proteomes" id="UP001381693"/>
    </source>
</evidence>
<evidence type="ECO:0000256" key="1">
    <source>
        <dbReference type="SAM" id="Phobius"/>
    </source>
</evidence>
<keyword evidence="3" id="KW-1185">Reference proteome</keyword>
<protein>
    <submittedName>
        <fullName evidence="2">Uncharacterized protein</fullName>
    </submittedName>
</protein>